<organism evidence="2 3">
    <name type="scientific">Hevea brasiliensis</name>
    <name type="common">Para rubber tree</name>
    <name type="synonym">Siphonia brasiliensis</name>
    <dbReference type="NCBI Taxonomy" id="3981"/>
    <lineage>
        <taxon>Eukaryota</taxon>
        <taxon>Viridiplantae</taxon>
        <taxon>Streptophyta</taxon>
        <taxon>Embryophyta</taxon>
        <taxon>Tracheophyta</taxon>
        <taxon>Spermatophyta</taxon>
        <taxon>Magnoliopsida</taxon>
        <taxon>eudicotyledons</taxon>
        <taxon>Gunneridae</taxon>
        <taxon>Pentapetalae</taxon>
        <taxon>rosids</taxon>
        <taxon>fabids</taxon>
        <taxon>Malpighiales</taxon>
        <taxon>Euphorbiaceae</taxon>
        <taxon>Crotonoideae</taxon>
        <taxon>Micrandreae</taxon>
        <taxon>Hevea</taxon>
    </lineage>
</organism>
<accession>A0ABQ9L5Y5</accession>
<reference evidence="2" key="1">
    <citation type="journal article" date="2023" name="Plant Biotechnol. J.">
        <title>Chromosome-level wild Hevea brasiliensis genome provides new tools for genomic-assisted breeding and valuable loci to elevate rubber yield.</title>
        <authorList>
            <person name="Cheng H."/>
            <person name="Song X."/>
            <person name="Hu Y."/>
            <person name="Wu T."/>
            <person name="Yang Q."/>
            <person name="An Z."/>
            <person name="Feng S."/>
            <person name="Deng Z."/>
            <person name="Wu W."/>
            <person name="Zeng X."/>
            <person name="Tu M."/>
            <person name="Wang X."/>
            <person name="Huang H."/>
        </authorList>
    </citation>
    <scope>NUCLEOTIDE SEQUENCE</scope>
    <source>
        <strain evidence="2">MT/VB/25A 57/8</strain>
    </source>
</reference>
<dbReference type="Proteomes" id="UP001174677">
    <property type="component" value="Chromosome 14"/>
</dbReference>
<feature type="coiled-coil region" evidence="1">
    <location>
        <begin position="8"/>
        <end position="60"/>
    </location>
</feature>
<comment type="caution">
    <text evidence="2">The sequence shown here is derived from an EMBL/GenBank/DDBJ whole genome shotgun (WGS) entry which is preliminary data.</text>
</comment>
<dbReference type="PANTHER" id="PTHR21596">
    <property type="entry name" value="RIBONUCLEASE P SUBUNIT P38"/>
    <property type="match status" value="1"/>
</dbReference>
<evidence type="ECO:0000256" key="1">
    <source>
        <dbReference type="SAM" id="Coils"/>
    </source>
</evidence>
<dbReference type="EMBL" id="JARPOI010000014">
    <property type="protein sequence ID" value="KAJ9160134.1"/>
    <property type="molecule type" value="Genomic_DNA"/>
</dbReference>
<evidence type="ECO:0000313" key="2">
    <source>
        <dbReference type="EMBL" id="KAJ9160134.1"/>
    </source>
</evidence>
<gene>
    <name evidence="2" type="ORF">P3X46_025565</name>
</gene>
<dbReference type="PANTHER" id="PTHR21596:SF82">
    <property type="entry name" value="FACTOR OF DNA METHYLATION 5-LIKE"/>
    <property type="match status" value="1"/>
</dbReference>
<protein>
    <submittedName>
        <fullName evidence="2">Uncharacterized protein</fullName>
    </submittedName>
</protein>
<dbReference type="InterPro" id="IPR045177">
    <property type="entry name" value="FDM1-5/IDN2"/>
</dbReference>
<proteinExistence type="predicted"/>
<keyword evidence="3" id="KW-1185">Reference proteome</keyword>
<sequence>MQIVNACNKTLQQKLDFQRNEFEQKIKELEKQVAQHDLEQKNLILQREELTDDLRKELAEKVEELQCMDNLNQMLIVKERTSNFELQEARKELLSVRILTTPLPSLVLLS</sequence>
<evidence type="ECO:0000313" key="3">
    <source>
        <dbReference type="Proteomes" id="UP001174677"/>
    </source>
</evidence>
<keyword evidence="1" id="KW-0175">Coiled coil</keyword>
<name>A0ABQ9L5Y5_HEVBR</name>